<evidence type="ECO:0000313" key="19">
    <source>
        <dbReference type="EMBL" id="KAK8147559.1"/>
    </source>
</evidence>
<keyword evidence="20" id="KW-1185">Reference proteome</keyword>
<feature type="transmembrane region" description="Helical" evidence="16">
    <location>
        <begin position="134"/>
        <end position="151"/>
    </location>
</feature>
<keyword evidence="8 19" id="KW-0418">Kinase</keyword>
<dbReference type="Pfam" id="PF02518">
    <property type="entry name" value="HATPase_c"/>
    <property type="match status" value="1"/>
</dbReference>
<feature type="region of interest" description="Disordered" evidence="15">
    <location>
        <begin position="868"/>
        <end position="901"/>
    </location>
</feature>
<gene>
    <name evidence="19" type="primary">HHK5_1</name>
    <name evidence="19" type="ORF">G3M48_001377</name>
</gene>
<evidence type="ECO:0000256" key="2">
    <source>
        <dbReference type="ARBA" id="ARBA00004370"/>
    </source>
</evidence>
<dbReference type="SUPFAM" id="SSF55874">
    <property type="entry name" value="ATPase domain of HSP90 chaperone/DNA topoisomerase II/histidine kinase"/>
    <property type="match status" value="1"/>
</dbReference>
<evidence type="ECO:0000259" key="17">
    <source>
        <dbReference type="PROSITE" id="PS50109"/>
    </source>
</evidence>
<dbReference type="InterPro" id="IPR003594">
    <property type="entry name" value="HATPase_dom"/>
</dbReference>
<evidence type="ECO:0000256" key="12">
    <source>
        <dbReference type="ARBA" id="ARBA00023136"/>
    </source>
</evidence>
<sequence length="1307" mass="141465">MGPVGVCSTAATARALESTKKSSHPPAKTFLLTGNQWQAASPVVPLLNFPNAPRPLIDKAHNVNLCSLGFGLDSSLLRFHTALNVDIAAISPIEAPRGAAAGPRNISTVDGLPVCSEPVPSDEPAMRVAIREQLAALVILAVFICLIVVSVPTWNFVYNFVVGVETSSLALTASLKATRISSEINLLLIICQSVASRILLQDAFVDFYNGNGTNPFDSARKDITSAMTNSQVSGLLQARLFSRNITGAAHKGLLNVTAAGIGNKDVNIALPYLAPDGRRANLSDTPWGYPPSLYPNITYRPVGKLNPDEPDTMSYVADAFPNTKISDKGGLILGPLIVNETYALISLTIPVRSNNNARYFLGYMTLVVSATSLLGVQTSREGLDKSGMVLIVGPAHPSNKFIGAITPSNGTRSPDKSALGNISTHFVLPPIMPRGQADRHGNRDYHSGNSGTDFKLAQYQSVLDVYYNNATQLNNATATLSTKNEQDVPVAVGIARPQSELVDWAVVVEKARSEAYGPISKLRVILLACSFGTAGLILILVVPCAHLGVRPIRRLKEATEKSVCPPGYEEDADDVSDGDGPSSGATRTTSSRRRGFFAPIRRRFRKKKKPMTLAEIDAHRRIFKIPGRVTRGNHFVTDELTELTQTYNDMTDELLKQYTLLDDKVAERTRELEISKKAAEAANESKTLFIANISHELKTPLNGIMGICAICMEDDDVRRIRSSLKTVYKSGDLLLHLLEDLLSFSKNQISQHVRLERREFCLNDIKTQIDAIFEKQSRENKIQLTVDYISYNDLHDTTEAQRRSIDERLPALGPPGMGRLKEVYVMSDCHRILQVLINLVGNSVKFTPAGGRVMLRIRCLGEAEPISGDELSRNSSLSRSPSVTQGRRNRLRGQSGSIHSGNSVMATAVTDGTALEINPMEPKVAPCISPRDRSESPSPVRHKAYTFEFEVEDTGHGIPEHMQSKIFEPFVQGDAGLNRKFGGTGLGLSICAQLVKLMGGTIGVKSAPGQGSIFTVRIPLEYVKDRTPSPSSSIRSRAGSMDLNADEMRHTFLTSVPVSNGSAEVRPGSGAGSPASHHLPKNKPRLVGLSAPFFTTNDAPHTDKCYNAPGAPGNGKGRLKVLVADDNATNIEVVSRMLKLEEVYDVTVAKDGQEAYELVKETMATPPPHTPPQKQFDVIFMDVQMPNVNGLESTRLIRKIGCVAPIVALTAFSEESNVQECMASGMNEFLSKPIRRPALKKVLSKISTIEEEDVTPGAITQPSQSQSSLPLALPQQGQGLQGSPPPTPPTTGGDDLEKVDGKQTNGI</sequence>
<feature type="compositionally biased region" description="Polar residues" evidence="15">
    <location>
        <begin position="892"/>
        <end position="901"/>
    </location>
</feature>
<feature type="region of interest" description="Disordered" evidence="15">
    <location>
        <begin position="1253"/>
        <end position="1307"/>
    </location>
</feature>
<evidence type="ECO:0000256" key="6">
    <source>
        <dbReference type="ARBA" id="ARBA00022692"/>
    </source>
</evidence>
<dbReference type="GO" id="GO:0000155">
    <property type="term" value="F:phosphorelay sensor kinase activity"/>
    <property type="evidence" value="ECO:0007669"/>
    <property type="project" value="InterPro"/>
</dbReference>
<evidence type="ECO:0000256" key="7">
    <source>
        <dbReference type="ARBA" id="ARBA00022741"/>
    </source>
</evidence>
<dbReference type="PROSITE" id="PS50109">
    <property type="entry name" value="HIS_KIN"/>
    <property type="match status" value="1"/>
</dbReference>
<evidence type="ECO:0000256" key="13">
    <source>
        <dbReference type="ARBA" id="ARBA00023180"/>
    </source>
</evidence>
<feature type="domain" description="Histidine kinase" evidence="17">
    <location>
        <begin position="692"/>
        <end position="1022"/>
    </location>
</feature>
<dbReference type="SUPFAM" id="SSF52172">
    <property type="entry name" value="CheY-like"/>
    <property type="match status" value="1"/>
</dbReference>
<evidence type="ECO:0000256" key="16">
    <source>
        <dbReference type="SAM" id="Phobius"/>
    </source>
</evidence>
<dbReference type="InterPro" id="IPR003661">
    <property type="entry name" value="HisK_dim/P_dom"/>
</dbReference>
<evidence type="ECO:0000256" key="10">
    <source>
        <dbReference type="ARBA" id="ARBA00022989"/>
    </source>
</evidence>
<comment type="caution">
    <text evidence="19">The sequence shown here is derived from an EMBL/GenBank/DDBJ whole genome shotgun (WGS) entry which is preliminary data.</text>
</comment>
<feature type="region of interest" description="Disordered" evidence="15">
    <location>
        <begin position="560"/>
        <end position="591"/>
    </location>
</feature>
<keyword evidence="11" id="KW-0902">Two-component regulatory system</keyword>
<evidence type="ECO:0000256" key="8">
    <source>
        <dbReference type="ARBA" id="ARBA00022777"/>
    </source>
</evidence>
<dbReference type="Pfam" id="PF00512">
    <property type="entry name" value="HisKA"/>
    <property type="match status" value="1"/>
</dbReference>
<dbReference type="PRINTS" id="PR00344">
    <property type="entry name" value="BCTRLSENSOR"/>
</dbReference>
<dbReference type="SUPFAM" id="SSF47384">
    <property type="entry name" value="Homodimeric domain of signal transducing histidine kinase"/>
    <property type="match status" value="1"/>
</dbReference>
<dbReference type="EMBL" id="JAAHCF010000139">
    <property type="protein sequence ID" value="KAK8147559.1"/>
    <property type="molecule type" value="Genomic_DNA"/>
</dbReference>
<dbReference type="CDD" id="cd17546">
    <property type="entry name" value="REC_hyHK_CKI1_RcsC-like"/>
    <property type="match status" value="1"/>
</dbReference>
<dbReference type="CDD" id="cd00082">
    <property type="entry name" value="HisKA"/>
    <property type="match status" value="1"/>
</dbReference>
<evidence type="ECO:0000259" key="18">
    <source>
        <dbReference type="PROSITE" id="PS50110"/>
    </source>
</evidence>
<keyword evidence="7" id="KW-0547">Nucleotide-binding</keyword>
<dbReference type="PANTHER" id="PTHR43047:SF72">
    <property type="entry name" value="OSMOSENSING HISTIDINE PROTEIN KINASE SLN1"/>
    <property type="match status" value="1"/>
</dbReference>
<dbReference type="Gene3D" id="3.30.565.10">
    <property type="entry name" value="Histidine kinase-like ATPase, C-terminal domain"/>
    <property type="match status" value="1"/>
</dbReference>
<evidence type="ECO:0000256" key="11">
    <source>
        <dbReference type="ARBA" id="ARBA00023012"/>
    </source>
</evidence>
<dbReference type="InterPro" id="IPR011006">
    <property type="entry name" value="CheY-like_superfamily"/>
</dbReference>
<protein>
    <recommendedName>
        <fullName evidence="3">histidine kinase</fullName>
        <ecNumber evidence="3">2.7.13.3</ecNumber>
    </recommendedName>
</protein>
<dbReference type="InterPro" id="IPR001789">
    <property type="entry name" value="Sig_transdc_resp-reg_receiver"/>
</dbReference>
<feature type="domain" description="Response regulatory" evidence="18">
    <location>
        <begin position="1120"/>
        <end position="1247"/>
    </location>
</feature>
<feature type="compositionally biased region" description="Low complexity" evidence="15">
    <location>
        <begin position="1260"/>
        <end position="1282"/>
    </location>
</feature>
<evidence type="ECO:0000256" key="15">
    <source>
        <dbReference type="SAM" id="MobiDB-lite"/>
    </source>
</evidence>
<dbReference type="InterPro" id="IPR005467">
    <property type="entry name" value="His_kinase_dom"/>
</dbReference>
<feature type="region of interest" description="Disordered" evidence="15">
    <location>
        <begin position="1061"/>
        <end position="1082"/>
    </location>
</feature>
<dbReference type="PROSITE" id="PS50110">
    <property type="entry name" value="RESPONSE_REGULATORY"/>
    <property type="match status" value="1"/>
</dbReference>
<evidence type="ECO:0000256" key="14">
    <source>
        <dbReference type="PROSITE-ProRule" id="PRU00169"/>
    </source>
</evidence>
<dbReference type="PANTHER" id="PTHR43047">
    <property type="entry name" value="TWO-COMPONENT HISTIDINE PROTEIN KINASE"/>
    <property type="match status" value="1"/>
</dbReference>
<dbReference type="InterPro" id="IPR036890">
    <property type="entry name" value="HATPase_C_sf"/>
</dbReference>
<keyword evidence="10 16" id="KW-1133">Transmembrane helix</keyword>
<evidence type="ECO:0000256" key="9">
    <source>
        <dbReference type="ARBA" id="ARBA00022840"/>
    </source>
</evidence>
<feature type="compositionally biased region" description="Low complexity" evidence="15">
    <location>
        <begin position="578"/>
        <end position="589"/>
    </location>
</feature>
<keyword evidence="12 16" id="KW-0472">Membrane</keyword>
<keyword evidence="5" id="KW-0808">Transferase</keyword>
<dbReference type="GO" id="GO:0005886">
    <property type="term" value="C:plasma membrane"/>
    <property type="evidence" value="ECO:0007669"/>
    <property type="project" value="TreeGrafter"/>
</dbReference>
<dbReference type="FunFam" id="3.40.50.2300:FF:000289">
    <property type="entry name" value="Osmosensing histidine protein kinase SLN1"/>
    <property type="match status" value="1"/>
</dbReference>
<evidence type="ECO:0000313" key="20">
    <source>
        <dbReference type="Proteomes" id="UP001397290"/>
    </source>
</evidence>
<dbReference type="Gene3D" id="3.40.50.2300">
    <property type="match status" value="1"/>
</dbReference>
<evidence type="ECO:0000256" key="4">
    <source>
        <dbReference type="ARBA" id="ARBA00022553"/>
    </source>
</evidence>
<organism evidence="19 20">
    <name type="scientific">Beauveria asiatica</name>
    <dbReference type="NCBI Taxonomy" id="1069075"/>
    <lineage>
        <taxon>Eukaryota</taxon>
        <taxon>Fungi</taxon>
        <taxon>Dikarya</taxon>
        <taxon>Ascomycota</taxon>
        <taxon>Pezizomycotina</taxon>
        <taxon>Sordariomycetes</taxon>
        <taxon>Hypocreomycetidae</taxon>
        <taxon>Hypocreales</taxon>
        <taxon>Cordycipitaceae</taxon>
        <taxon>Beauveria</taxon>
    </lineage>
</organism>
<dbReference type="SMART" id="SM00388">
    <property type="entry name" value="HisKA"/>
    <property type="match status" value="1"/>
</dbReference>
<name>A0AAW0S0B6_9HYPO</name>
<accession>A0AAW0S0B6</accession>
<keyword evidence="13" id="KW-0325">Glycoprotein</keyword>
<evidence type="ECO:0000256" key="1">
    <source>
        <dbReference type="ARBA" id="ARBA00000085"/>
    </source>
</evidence>
<reference evidence="19 20" key="1">
    <citation type="submission" date="2020-02" db="EMBL/GenBank/DDBJ databases">
        <title>Comparative genomics of the hypocrealean fungal genus Beauvera.</title>
        <authorList>
            <person name="Showalter D.N."/>
            <person name="Bushley K.E."/>
            <person name="Rehner S.A."/>
        </authorList>
    </citation>
    <scope>NUCLEOTIDE SEQUENCE [LARGE SCALE GENOMIC DNA]</scope>
    <source>
        <strain evidence="19 20">ARSEF4384</strain>
    </source>
</reference>
<dbReference type="InterPro" id="IPR036097">
    <property type="entry name" value="HisK_dim/P_sf"/>
</dbReference>
<dbReference type="GO" id="GO:0005524">
    <property type="term" value="F:ATP binding"/>
    <property type="evidence" value="ECO:0007669"/>
    <property type="project" value="UniProtKB-KW"/>
</dbReference>
<evidence type="ECO:0000256" key="3">
    <source>
        <dbReference type="ARBA" id="ARBA00012438"/>
    </source>
</evidence>
<dbReference type="GO" id="GO:0007234">
    <property type="term" value="P:osmosensory signaling via phosphorelay pathway"/>
    <property type="evidence" value="ECO:0007669"/>
    <property type="project" value="UniProtKB-ARBA"/>
</dbReference>
<dbReference type="Proteomes" id="UP001397290">
    <property type="component" value="Unassembled WGS sequence"/>
</dbReference>
<evidence type="ECO:0000256" key="5">
    <source>
        <dbReference type="ARBA" id="ARBA00022679"/>
    </source>
</evidence>
<proteinExistence type="predicted"/>
<feature type="compositionally biased region" description="Acidic residues" evidence="15">
    <location>
        <begin position="568"/>
        <end position="577"/>
    </location>
</feature>
<keyword evidence="4 14" id="KW-0597">Phosphoprotein</keyword>
<dbReference type="SMART" id="SM00448">
    <property type="entry name" value="REC"/>
    <property type="match status" value="1"/>
</dbReference>
<dbReference type="SMART" id="SM00387">
    <property type="entry name" value="HATPase_c"/>
    <property type="match status" value="1"/>
</dbReference>
<comment type="subcellular location">
    <subcellularLocation>
        <location evidence="2">Membrane</location>
    </subcellularLocation>
</comment>
<dbReference type="Gene3D" id="1.10.287.130">
    <property type="match status" value="1"/>
</dbReference>
<feature type="modified residue" description="4-aspartylphosphate" evidence="14">
    <location>
        <position position="1182"/>
    </location>
</feature>
<comment type="catalytic activity">
    <reaction evidence="1">
        <text>ATP + protein L-histidine = ADP + protein N-phospho-L-histidine.</text>
        <dbReference type="EC" id="2.7.13.3"/>
    </reaction>
</comment>
<dbReference type="InterPro" id="IPR004358">
    <property type="entry name" value="Sig_transdc_His_kin-like_C"/>
</dbReference>
<keyword evidence="9" id="KW-0067">ATP-binding</keyword>
<dbReference type="GO" id="GO:0009927">
    <property type="term" value="F:histidine phosphotransfer kinase activity"/>
    <property type="evidence" value="ECO:0007669"/>
    <property type="project" value="TreeGrafter"/>
</dbReference>
<feature type="compositionally biased region" description="Low complexity" evidence="15">
    <location>
        <begin position="873"/>
        <end position="882"/>
    </location>
</feature>
<dbReference type="EC" id="2.7.13.3" evidence="3"/>
<keyword evidence="6 16" id="KW-0812">Transmembrane</keyword>
<dbReference type="CDD" id="cd16922">
    <property type="entry name" value="HATPase_EvgS-ArcB-TorS-like"/>
    <property type="match status" value="1"/>
</dbReference>
<dbReference type="FunFam" id="1.10.287.130:FF:000004">
    <property type="entry name" value="Ethylene receptor 1"/>
    <property type="match status" value="1"/>
</dbReference>
<dbReference type="Pfam" id="PF00072">
    <property type="entry name" value="Response_reg"/>
    <property type="match status" value="1"/>
</dbReference>